<gene>
    <name evidence="2" type="ORF">AGI3411_02944</name>
</gene>
<dbReference type="Pfam" id="PF01575">
    <property type="entry name" value="MaoC_dehydratas"/>
    <property type="match status" value="1"/>
</dbReference>
<dbReference type="EMBL" id="UFQB01000011">
    <property type="protein sequence ID" value="SSW67226.1"/>
    <property type="molecule type" value="Genomic_DNA"/>
</dbReference>
<evidence type="ECO:0000259" key="1">
    <source>
        <dbReference type="Pfam" id="PF01575"/>
    </source>
</evidence>
<dbReference type="PANTHER" id="PTHR42993:SF1">
    <property type="entry name" value="MAOC-LIKE DEHYDRATASE DOMAIN-CONTAINING PROTEIN"/>
    <property type="match status" value="1"/>
</dbReference>
<feature type="domain" description="MaoC-like" evidence="1">
    <location>
        <begin position="14"/>
        <end position="113"/>
    </location>
</feature>
<dbReference type="InterPro" id="IPR039375">
    <property type="entry name" value="NodN-like"/>
</dbReference>
<sequence>MITLDSIEALRAFAGQPPALTDWQTVDQDTINRFGLATGDTQWIHMDPQRAQAESPYGAAIAHGLLTLSLLPSLFASAMRFPNRRLAVNYGFDRVRFTQAVKAGARIRAAFSLATVDELPDGQARLHWDVRIDIDGEQRPALVARWLTQVAYHSRNEEQS</sequence>
<accession>A0A446CH42</accession>
<reference evidence="2 3" key="1">
    <citation type="submission" date="2018-07" db="EMBL/GenBank/DDBJ databases">
        <authorList>
            <person name="Peeters C."/>
        </authorList>
    </citation>
    <scope>NUCLEOTIDE SEQUENCE [LARGE SCALE GENOMIC DNA]</scope>
    <source>
        <strain evidence="2 3">LMG 3411</strain>
    </source>
</reference>
<dbReference type="GO" id="GO:0004300">
    <property type="term" value="F:enoyl-CoA hydratase activity"/>
    <property type="evidence" value="ECO:0007669"/>
    <property type="project" value="UniProtKB-EC"/>
</dbReference>
<protein>
    <submittedName>
        <fullName evidence="2">Putative enoyl-CoA hydratase 1</fullName>
        <ecNumber evidence="2">4.2.1.17</ecNumber>
    </submittedName>
</protein>
<dbReference type="AlphaFoldDB" id="A0A446CH42"/>
<name>A0A446CH42_9BURK</name>
<dbReference type="SUPFAM" id="SSF54637">
    <property type="entry name" value="Thioesterase/thiol ester dehydrase-isomerase"/>
    <property type="match status" value="1"/>
</dbReference>
<dbReference type="Proteomes" id="UP000289184">
    <property type="component" value="Unassembled WGS sequence"/>
</dbReference>
<proteinExistence type="predicted"/>
<evidence type="ECO:0000313" key="3">
    <source>
        <dbReference type="Proteomes" id="UP000289184"/>
    </source>
</evidence>
<dbReference type="EC" id="4.2.1.17" evidence="2"/>
<keyword evidence="2" id="KW-0456">Lyase</keyword>
<dbReference type="OrthoDB" id="9801735at2"/>
<dbReference type="PANTHER" id="PTHR42993">
    <property type="entry name" value="MAOC-LIKE DEHYDRATASE DOMAIN-CONTAINING PROTEIN"/>
    <property type="match status" value="1"/>
</dbReference>
<dbReference type="CDD" id="cd03450">
    <property type="entry name" value="NodN"/>
    <property type="match status" value="1"/>
</dbReference>
<dbReference type="Gene3D" id="3.10.129.10">
    <property type="entry name" value="Hotdog Thioesterase"/>
    <property type="match status" value="1"/>
</dbReference>
<dbReference type="InterPro" id="IPR029069">
    <property type="entry name" value="HotDog_dom_sf"/>
</dbReference>
<evidence type="ECO:0000313" key="2">
    <source>
        <dbReference type="EMBL" id="SSW67226.1"/>
    </source>
</evidence>
<dbReference type="InterPro" id="IPR002539">
    <property type="entry name" value="MaoC-like_dom"/>
</dbReference>
<organism evidence="2 3">
    <name type="scientific">Achromobacter agilis</name>
    <dbReference type="NCBI Taxonomy" id="1353888"/>
    <lineage>
        <taxon>Bacteria</taxon>
        <taxon>Pseudomonadati</taxon>
        <taxon>Pseudomonadota</taxon>
        <taxon>Betaproteobacteria</taxon>
        <taxon>Burkholderiales</taxon>
        <taxon>Alcaligenaceae</taxon>
        <taxon>Achromobacter</taxon>
    </lineage>
</organism>
<dbReference type="RefSeq" id="WP_129528127.1">
    <property type="nucleotide sequence ID" value="NZ_UFQB01000011.1"/>
</dbReference>
<keyword evidence="3" id="KW-1185">Reference proteome</keyword>